<comment type="catalytic activity">
    <reaction evidence="6 8">
        <text>dCMP + ATP = dCDP + ADP</text>
        <dbReference type="Rhea" id="RHEA:25094"/>
        <dbReference type="ChEBI" id="CHEBI:30616"/>
        <dbReference type="ChEBI" id="CHEBI:57566"/>
        <dbReference type="ChEBI" id="CHEBI:58593"/>
        <dbReference type="ChEBI" id="CHEBI:456216"/>
        <dbReference type="EC" id="2.7.4.25"/>
    </reaction>
</comment>
<accession>A0ABQ6INZ1</accession>
<dbReference type="Proteomes" id="UP001157126">
    <property type="component" value="Unassembled WGS sequence"/>
</dbReference>
<feature type="binding site" evidence="8">
    <location>
        <begin position="17"/>
        <end position="25"/>
    </location>
    <ligand>
        <name>ATP</name>
        <dbReference type="ChEBI" id="CHEBI:30616"/>
    </ligand>
</feature>
<evidence type="ECO:0000256" key="7">
    <source>
        <dbReference type="ARBA" id="ARBA00048478"/>
    </source>
</evidence>
<keyword evidence="2 8" id="KW-0808">Transferase</keyword>
<evidence type="ECO:0000313" key="11">
    <source>
        <dbReference type="Proteomes" id="UP001157126"/>
    </source>
</evidence>
<keyword evidence="5 8" id="KW-0067">ATP-binding</keyword>
<evidence type="ECO:0000256" key="2">
    <source>
        <dbReference type="ARBA" id="ARBA00022679"/>
    </source>
</evidence>
<dbReference type="Pfam" id="PF02224">
    <property type="entry name" value="Cytidylate_kin"/>
    <property type="match status" value="1"/>
</dbReference>
<evidence type="ECO:0000256" key="4">
    <source>
        <dbReference type="ARBA" id="ARBA00022777"/>
    </source>
</evidence>
<evidence type="ECO:0000313" key="10">
    <source>
        <dbReference type="EMBL" id="GMA39638.1"/>
    </source>
</evidence>
<dbReference type="SUPFAM" id="SSF52540">
    <property type="entry name" value="P-loop containing nucleoside triphosphate hydrolases"/>
    <property type="match status" value="1"/>
</dbReference>
<dbReference type="Gene3D" id="3.40.50.300">
    <property type="entry name" value="P-loop containing nucleotide triphosphate hydrolases"/>
    <property type="match status" value="1"/>
</dbReference>
<protein>
    <recommendedName>
        <fullName evidence="8">Cytidylate kinase</fullName>
        <shortName evidence="8">CK</shortName>
        <ecNumber evidence="8">2.7.4.25</ecNumber>
    </recommendedName>
    <alternativeName>
        <fullName evidence="8">Cytidine monophosphate kinase</fullName>
        <shortName evidence="8">CMP kinase</shortName>
    </alternativeName>
</protein>
<reference evidence="11" key="1">
    <citation type="journal article" date="2019" name="Int. J. Syst. Evol. Microbiol.">
        <title>The Global Catalogue of Microorganisms (GCM) 10K type strain sequencing project: providing services to taxonomists for standard genome sequencing and annotation.</title>
        <authorList>
            <consortium name="The Broad Institute Genomics Platform"/>
            <consortium name="The Broad Institute Genome Sequencing Center for Infectious Disease"/>
            <person name="Wu L."/>
            <person name="Ma J."/>
        </authorList>
    </citation>
    <scope>NUCLEOTIDE SEQUENCE [LARGE SCALE GENOMIC DNA]</scope>
    <source>
        <strain evidence="11">NBRC 113072</strain>
    </source>
</reference>
<comment type="subcellular location">
    <subcellularLocation>
        <location evidence="8">Cytoplasm</location>
    </subcellularLocation>
</comment>
<keyword evidence="11" id="KW-1185">Reference proteome</keyword>
<evidence type="ECO:0000256" key="5">
    <source>
        <dbReference type="ARBA" id="ARBA00022840"/>
    </source>
</evidence>
<evidence type="ECO:0000256" key="6">
    <source>
        <dbReference type="ARBA" id="ARBA00047615"/>
    </source>
</evidence>
<sequence length="248" mass="26345">MSDTPAQTAPFVVVIDGPSGSGKSSVSRAVADRLGLAYLDTGAMYRALTWWCLDQGVDLEDTDAVTAAAESMPLRMGTDPTDPRVDVGGTDVTAAIRETGISSVVSAVARHLPTRAVLIAAQRECIERCSRPGIVAEGRDLTTVVAPDADVRLLITASEDARLARRARELHGGDGEDAIAATRDQVVRRDRDDSAVASFLEPTDGVRLLDTSELDFETTIAAVLELVERARAGVVDGHGERARSHARE</sequence>
<comment type="catalytic activity">
    <reaction evidence="7 8">
        <text>CMP + ATP = CDP + ADP</text>
        <dbReference type="Rhea" id="RHEA:11600"/>
        <dbReference type="ChEBI" id="CHEBI:30616"/>
        <dbReference type="ChEBI" id="CHEBI:58069"/>
        <dbReference type="ChEBI" id="CHEBI:60377"/>
        <dbReference type="ChEBI" id="CHEBI:456216"/>
        <dbReference type="EC" id="2.7.4.25"/>
    </reaction>
</comment>
<gene>
    <name evidence="8" type="primary">cmk</name>
    <name evidence="10" type="ORF">GCM10025883_16830</name>
</gene>
<dbReference type="InterPro" id="IPR027417">
    <property type="entry name" value="P-loop_NTPase"/>
</dbReference>
<evidence type="ECO:0000256" key="8">
    <source>
        <dbReference type="HAMAP-Rule" id="MF_00238"/>
    </source>
</evidence>
<feature type="domain" description="Cytidylate kinase" evidence="9">
    <location>
        <begin position="13"/>
        <end position="228"/>
    </location>
</feature>
<dbReference type="EMBL" id="BSUO01000001">
    <property type="protein sequence ID" value="GMA39638.1"/>
    <property type="molecule type" value="Genomic_DNA"/>
</dbReference>
<dbReference type="InterPro" id="IPR011994">
    <property type="entry name" value="Cytidylate_kinase_dom"/>
</dbReference>
<dbReference type="CDD" id="cd02020">
    <property type="entry name" value="CMPK"/>
    <property type="match status" value="1"/>
</dbReference>
<keyword evidence="4 8" id="KW-0418">Kinase</keyword>
<dbReference type="InterPro" id="IPR003136">
    <property type="entry name" value="Cytidylate_kin"/>
</dbReference>
<evidence type="ECO:0000256" key="1">
    <source>
        <dbReference type="ARBA" id="ARBA00009427"/>
    </source>
</evidence>
<dbReference type="HAMAP" id="MF_00238">
    <property type="entry name" value="Cytidyl_kinase_type1"/>
    <property type="match status" value="1"/>
</dbReference>
<name>A0ABQ6INZ1_9MICO</name>
<dbReference type="EC" id="2.7.4.25" evidence="8"/>
<comment type="similarity">
    <text evidence="1 8">Belongs to the cytidylate kinase family. Type 1 subfamily.</text>
</comment>
<dbReference type="NCBIfam" id="TIGR00017">
    <property type="entry name" value="cmk"/>
    <property type="match status" value="1"/>
</dbReference>
<evidence type="ECO:0000256" key="3">
    <source>
        <dbReference type="ARBA" id="ARBA00022741"/>
    </source>
</evidence>
<organism evidence="10 11">
    <name type="scientific">Mobilicoccus caccae</name>
    <dbReference type="NCBI Taxonomy" id="1859295"/>
    <lineage>
        <taxon>Bacteria</taxon>
        <taxon>Bacillati</taxon>
        <taxon>Actinomycetota</taxon>
        <taxon>Actinomycetes</taxon>
        <taxon>Micrococcales</taxon>
        <taxon>Dermatophilaceae</taxon>
        <taxon>Mobilicoccus</taxon>
    </lineage>
</organism>
<proteinExistence type="inferred from homology"/>
<keyword evidence="3 8" id="KW-0547">Nucleotide-binding</keyword>
<evidence type="ECO:0000259" key="9">
    <source>
        <dbReference type="Pfam" id="PF02224"/>
    </source>
</evidence>
<dbReference type="RefSeq" id="WP_284305852.1">
    <property type="nucleotide sequence ID" value="NZ_BSUO01000001.1"/>
</dbReference>
<keyword evidence="8" id="KW-0963">Cytoplasm</keyword>
<comment type="caution">
    <text evidence="10">The sequence shown here is derived from an EMBL/GenBank/DDBJ whole genome shotgun (WGS) entry which is preliminary data.</text>
</comment>